<dbReference type="AlphaFoldDB" id="A0A0C3JAH7"/>
<gene>
    <name evidence="1" type="ORF">M404DRAFT_1008144</name>
</gene>
<proteinExistence type="predicted"/>
<name>A0A0C3JAH7_PISTI</name>
<sequence length="92" mass="10524">MAMQLSPPQSCLLCWVYGRKTKGYATLSSFPQLPYFWDAPTIVDWNTSIVGIVILLRMGTDGQHDRDASVEFMLSSRAKLRSRPRWMLSVRS</sequence>
<reference evidence="1 2" key="1">
    <citation type="submission" date="2014-04" db="EMBL/GenBank/DDBJ databases">
        <authorList>
            <consortium name="DOE Joint Genome Institute"/>
            <person name="Kuo A."/>
            <person name="Kohler A."/>
            <person name="Costa M.D."/>
            <person name="Nagy L.G."/>
            <person name="Floudas D."/>
            <person name="Copeland A."/>
            <person name="Barry K.W."/>
            <person name="Cichocki N."/>
            <person name="Veneault-Fourrey C."/>
            <person name="LaButti K."/>
            <person name="Lindquist E.A."/>
            <person name="Lipzen A."/>
            <person name="Lundell T."/>
            <person name="Morin E."/>
            <person name="Murat C."/>
            <person name="Sun H."/>
            <person name="Tunlid A."/>
            <person name="Henrissat B."/>
            <person name="Grigoriev I.V."/>
            <person name="Hibbett D.S."/>
            <person name="Martin F."/>
            <person name="Nordberg H.P."/>
            <person name="Cantor M.N."/>
            <person name="Hua S.X."/>
        </authorList>
    </citation>
    <scope>NUCLEOTIDE SEQUENCE [LARGE SCALE GENOMIC DNA]</scope>
    <source>
        <strain evidence="1 2">Marx 270</strain>
    </source>
</reference>
<evidence type="ECO:0000313" key="1">
    <source>
        <dbReference type="EMBL" id="KIN94676.1"/>
    </source>
</evidence>
<evidence type="ECO:0000313" key="2">
    <source>
        <dbReference type="Proteomes" id="UP000054217"/>
    </source>
</evidence>
<dbReference type="Proteomes" id="UP000054217">
    <property type="component" value="Unassembled WGS sequence"/>
</dbReference>
<dbReference type="HOGENOM" id="CLU_187052_0_0_1"/>
<dbReference type="EMBL" id="KN832089">
    <property type="protein sequence ID" value="KIN94676.1"/>
    <property type="molecule type" value="Genomic_DNA"/>
</dbReference>
<organism evidence="1 2">
    <name type="scientific">Pisolithus tinctorius Marx 270</name>
    <dbReference type="NCBI Taxonomy" id="870435"/>
    <lineage>
        <taxon>Eukaryota</taxon>
        <taxon>Fungi</taxon>
        <taxon>Dikarya</taxon>
        <taxon>Basidiomycota</taxon>
        <taxon>Agaricomycotina</taxon>
        <taxon>Agaricomycetes</taxon>
        <taxon>Agaricomycetidae</taxon>
        <taxon>Boletales</taxon>
        <taxon>Sclerodermatineae</taxon>
        <taxon>Pisolithaceae</taxon>
        <taxon>Pisolithus</taxon>
    </lineage>
</organism>
<dbReference type="InParanoid" id="A0A0C3JAH7"/>
<accession>A0A0C3JAH7</accession>
<feature type="non-terminal residue" evidence="1">
    <location>
        <position position="1"/>
    </location>
</feature>
<keyword evidence="2" id="KW-1185">Reference proteome</keyword>
<reference evidence="2" key="2">
    <citation type="submission" date="2015-01" db="EMBL/GenBank/DDBJ databases">
        <title>Evolutionary Origins and Diversification of the Mycorrhizal Mutualists.</title>
        <authorList>
            <consortium name="DOE Joint Genome Institute"/>
            <consortium name="Mycorrhizal Genomics Consortium"/>
            <person name="Kohler A."/>
            <person name="Kuo A."/>
            <person name="Nagy L.G."/>
            <person name="Floudas D."/>
            <person name="Copeland A."/>
            <person name="Barry K.W."/>
            <person name="Cichocki N."/>
            <person name="Veneault-Fourrey C."/>
            <person name="LaButti K."/>
            <person name="Lindquist E.A."/>
            <person name="Lipzen A."/>
            <person name="Lundell T."/>
            <person name="Morin E."/>
            <person name="Murat C."/>
            <person name="Riley R."/>
            <person name="Ohm R."/>
            <person name="Sun H."/>
            <person name="Tunlid A."/>
            <person name="Henrissat B."/>
            <person name="Grigoriev I.V."/>
            <person name="Hibbett D.S."/>
            <person name="Martin F."/>
        </authorList>
    </citation>
    <scope>NUCLEOTIDE SEQUENCE [LARGE SCALE GENOMIC DNA]</scope>
    <source>
        <strain evidence="2">Marx 270</strain>
    </source>
</reference>
<protein>
    <submittedName>
        <fullName evidence="1">Uncharacterized protein</fullName>
    </submittedName>
</protein>